<sequence length="126" mass="14576">MLYILPPPRAPNPPSPWDSILCTAGSNSNDRSNNWSNHKNNTTVTNVNNKRPPPRVRLRNFSNKIERKVEKKETCRNVLRTFTSMHSSSFINSITSSIQRKLCQRLFGIRNSYTVNRVLDKTINEF</sequence>
<feature type="region of interest" description="Disordered" evidence="1">
    <location>
        <begin position="28"/>
        <end position="57"/>
    </location>
</feature>
<protein>
    <submittedName>
        <fullName evidence="2">Uncharacterized protein</fullName>
    </submittedName>
</protein>
<reference evidence="2 3" key="1">
    <citation type="journal article" date="2024" name="BMC Genomics">
        <title>De novo assembly and annotation of Popillia japonica's genome with initial clues to its potential as an invasive pest.</title>
        <authorList>
            <person name="Cucini C."/>
            <person name="Boschi S."/>
            <person name="Funari R."/>
            <person name="Cardaioli E."/>
            <person name="Iannotti N."/>
            <person name="Marturano G."/>
            <person name="Paoli F."/>
            <person name="Bruttini M."/>
            <person name="Carapelli A."/>
            <person name="Frati F."/>
            <person name="Nardi F."/>
        </authorList>
    </citation>
    <scope>NUCLEOTIDE SEQUENCE [LARGE SCALE GENOMIC DNA]</scope>
    <source>
        <strain evidence="2">DMR45628</strain>
    </source>
</reference>
<dbReference type="Proteomes" id="UP001458880">
    <property type="component" value="Unassembled WGS sequence"/>
</dbReference>
<name>A0AAW1HVT2_POPJA</name>
<evidence type="ECO:0000313" key="3">
    <source>
        <dbReference type="Proteomes" id="UP001458880"/>
    </source>
</evidence>
<evidence type="ECO:0000256" key="1">
    <source>
        <dbReference type="SAM" id="MobiDB-lite"/>
    </source>
</evidence>
<feature type="compositionally biased region" description="Low complexity" evidence="1">
    <location>
        <begin position="28"/>
        <end position="50"/>
    </location>
</feature>
<dbReference type="EMBL" id="JASPKY010000863">
    <property type="protein sequence ID" value="KAK9680848.1"/>
    <property type="molecule type" value="Genomic_DNA"/>
</dbReference>
<evidence type="ECO:0000313" key="2">
    <source>
        <dbReference type="EMBL" id="KAK9680848.1"/>
    </source>
</evidence>
<proteinExistence type="predicted"/>
<gene>
    <name evidence="2" type="ORF">QE152_g38779</name>
</gene>
<comment type="caution">
    <text evidence="2">The sequence shown here is derived from an EMBL/GenBank/DDBJ whole genome shotgun (WGS) entry which is preliminary data.</text>
</comment>
<accession>A0AAW1HVT2</accession>
<keyword evidence="3" id="KW-1185">Reference proteome</keyword>
<dbReference type="AlphaFoldDB" id="A0AAW1HVT2"/>
<organism evidence="2 3">
    <name type="scientific">Popillia japonica</name>
    <name type="common">Japanese beetle</name>
    <dbReference type="NCBI Taxonomy" id="7064"/>
    <lineage>
        <taxon>Eukaryota</taxon>
        <taxon>Metazoa</taxon>
        <taxon>Ecdysozoa</taxon>
        <taxon>Arthropoda</taxon>
        <taxon>Hexapoda</taxon>
        <taxon>Insecta</taxon>
        <taxon>Pterygota</taxon>
        <taxon>Neoptera</taxon>
        <taxon>Endopterygota</taxon>
        <taxon>Coleoptera</taxon>
        <taxon>Polyphaga</taxon>
        <taxon>Scarabaeiformia</taxon>
        <taxon>Scarabaeidae</taxon>
        <taxon>Rutelinae</taxon>
        <taxon>Popillia</taxon>
    </lineage>
</organism>